<dbReference type="AlphaFoldDB" id="K9CSU1"/>
<accession>K9CSU1</accession>
<feature type="transmembrane region" description="Helical" evidence="1">
    <location>
        <begin position="58"/>
        <end position="81"/>
    </location>
</feature>
<keyword evidence="1" id="KW-1133">Transmembrane helix</keyword>
<gene>
    <name evidence="3" type="ORF">HMPREF9718_02797</name>
</gene>
<feature type="chain" id="PRO_5003927543" evidence="2">
    <location>
        <begin position="25"/>
        <end position="90"/>
    </location>
</feature>
<evidence type="ECO:0000256" key="2">
    <source>
        <dbReference type="SAM" id="SignalP"/>
    </source>
</evidence>
<keyword evidence="1" id="KW-0472">Membrane</keyword>
<evidence type="ECO:0000256" key="1">
    <source>
        <dbReference type="SAM" id="Phobius"/>
    </source>
</evidence>
<organism evidence="3 4">
    <name type="scientific">Sphingobium yanoikuyae ATCC 51230</name>
    <dbReference type="NCBI Taxonomy" id="883163"/>
    <lineage>
        <taxon>Bacteria</taxon>
        <taxon>Pseudomonadati</taxon>
        <taxon>Pseudomonadota</taxon>
        <taxon>Alphaproteobacteria</taxon>
        <taxon>Sphingomonadales</taxon>
        <taxon>Sphingomonadaceae</taxon>
        <taxon>Sphingobium</taxon>
    </lineage>
</organism>
<dbReference type="EMBL" id="AGZU01000008">
    <property type="protein sequence ID" value="EKU75269.1"/>
    <property type="molecule type" value="Genomic_DNA"/>
</dbReference>
<proteinExistence type="predicted"/>
<keyword evidence="1" id="KW-0812">Transmembrane</keyword>
<reference evidence="3 4" key="1">
    <citation type="submission" date="2012-09" db="EMBL/GenBank/DDBJ databases">
        <title>The Genome Sequence of Sphingobium yanoikuyae ATCC 51230.</title>
        <authorList>
            <consortium name="The Broad Institute Genome Sequencing Platform"/>
            <person name="Earl A."/>
            <person name="Ward D."/>
            <person name="Feldgarden M."/>
            <person name="Gevers D."/>
            <person name="Huys G."/>
            <person name="Walker B."/>
            <person name="Young S.K."/>
            <person name="Zeng Q."/>
            <person name="Gargeya S."/>
            <person name="Fitzgerald M."/>
            <person name="Haas B."/>
            <person name="Abouelleil A."/>
            <person name="Alvarado L."/>
            <person name="Arachchi H.M."/>
            <person name="Berlin A.M."/>
            <person name="Chapman S.B."/>
            <person name="Goldberg J."/>
            <person name="Griggs A."/>
            <person name="Gujja S."/>
            <person name="Hansen M."/>
            <person name="Howarth C."/>
            <person name="Imamovic A."/>
            <person name="Larimer J."/>
            <person name="McCowen C."/>
            <person name="Montmayeur A."/>
            <person name="Murphy C."/>
            <person name="Neiman D."/>
            <person name="Pearson M."/>
            <person name="Priest M."/>
            <person name="Roberts A."/>
            <person name="Saif S."/>
            <person name="Shea T."/>
            <person name="Sisk P."/>
            <person name="Sykes S."/>
            <person name="Wortman J."/>
            <person name="Nusbaum C."/>
            <person name="Birren B."/>
        </authorList>
    </citation>
    <scope>NUCLEOTIDE SEQUENCE [LARGE SCALE GENOMIC DNA]</scope>
    <source>
        <strain evidence="3 4">ATCC 51230</strain>
    </source>
</reference>
<protein>
    <submittedName>
        <fullName evidence="3">Uncharacterized protein</fullName>
    </submittedName>
</protein>
<keyword evidence="2" id="KW-0732">Signal</keyword>
<evidence type="ECO:0000313" key="3">
    <source>
        <dbReference type="EMBL" id="EKU75269.1"/>
    </source>
</evidence>
<name>K9CSU1_SPHYA</name>
<dbReference type="PATRIC" id="fig|883163.3.peg.2855"/>
<dbReference type="HOGENOM" id="CLU_2439260_0_0_5"/>
<evidence type="ECO:0000313" key="4">
    <source>
        <dbReference type="Proteomes" id="UP000009887"/>
    </source>
</evidence>
<comment type="caution">
    <text evidence="3">The sequence shown here is derived from an EMBL/GenBank/DDBJ whole genome shotgun (WGS) entry which is preliminary data.</text>
</comment>
<feature type="signal peptide" evidence="2">
    <location>
        <begin position="1"/>
        <end position="24"/>
    </location>
</feature>
<keyword evidence="4" id="KW-1185">Reference proteome</keyword>
<dbReference type="Proteomes" id="UP000009887">
    <property type="component" value="Unassembled WGS sequence"/>
</dbReference>
<sequence>MAIKSILSSAIVTGMLMTPLAAQAGTRASTLARPATSQSAWSDQGPRKSMTVRRENGIAPLPLLLLVVATIGGTVAVAKVIDDNKSRGAS</sequence>